<gene>
    <name evidence="1" type="ORF">KM92DES2_12544</name>
</gene>
<protein>
    <submittedName>
        <fullName evidence="1">Uncharacterized protein</fullName>
    </submittedName>
</protein>
<accession>A0A212KAP1</accession>
<reference evidence="1" key="1">
    <citation type="submission" date="2016-04" db="EMBL/GenBank/DDBJ databases">
        <authorList>
            <person name="Evans L.H."/>
            <person name="Alamgir A."/>
            <person name="Owens N."/>
            <person name="Weber N.D."/>
            <person name="Virtaneva K."/>
            <person name="Barbian K."/>
            <person name="Babar A."/>
            <person name="Rosenke K."/>
        </authorList>
    </citation>
    <scope>NUCLEOTIDE SEQUENCE</scope>
    <source>
        <strain evidence="1">92-2</strain>
    </source>
</reference>
<dbReference type="EMBL" id="FLUP01000001">
    <property type="protein sequence ID" value="SBW08722.1"/>
    <property type="molecule type" value="Genomic_DNA"/>
</dbReference>
<evidence type="ECO:0000313" key="1">
    <source>
        <dbReference type="EMBL" id="SBW08722.1"/>
    </source>
</evidence>
<organism evidence="1">
    <name type="scientific">uncultured Desulfovibrio sp</name>
    <dbReference type="NCBI Taxonomy" id="167968"/>
    <lineage>
        <taxon>Bacteria</taxon>
        <taxon>Pseudomonadati</taxon>
        <taxon>Thermodesulfobacteriota</taxon>
        <taxon>Desulfovibrionia</taxon>
        <taxon>Desulfovibrionales</taxon>
        <taxon>Desulfovibrionaceae</taxon>
        <taxon>Desulfovibrio</taxon>
        <taxon>environmental samples</taxon>
    </lineage>
</organism>
<name>A0A212KAP1_9BACT</name>
<sequence>MARSAAKSGVQALRPEPCAAMLQEGRRHLPVWVPAAKVTVNYVPVLPVSLGAFCEYYLPALRFQP</sequence>
<proteinExistence type="predicted"/>
<dbReference type="AlphaFoldDB" id="A0A212KAP1"/>